<dbReference type="InterPro" id="IPR004655">
    <property type="entry name" value="FabH"/>
</dbReference>
<dbReference type="PANTHER" id="PTHR43091">
    <property type="entry name" value="3-OXOACYL-[ACYL-CARRIER-PROTEIN] SYNTHASE"/>
    <property type="match status" value="1"/>
</dbReference>
<evidence type="ECO:0000256" key="9">
    <source>
        <dbReference type="ARBA" id="ARBA00023315"/>
    </source>
</evidence>
<evidence type="ECO:0000256" key="8">
    <source>
        <dbReference type="ARBA" id="ARBA00023268"/>
    </source>
</evidence>
<dbReference type="PANTHER" id="PTHR43091:SF1">
    <property type="entry name" value="BETA-KETOACYL-[ACYL-CARRIER-PROTEIN] SYNTHASE III, CHLOROPLASTIC"/>
    <property type="match status" value="1"/>
</dbReference>
<dbReference type="CDD" id="cd00830">
    <property type="entry name" value="KAS_III"/>
    <property type="match status" value="1"/>
</dbReference>
<comment type="function">
    <text evidence="14">Catalyzes the condensation reaction of fatty acid synthesis by the addition to an acyl acceptor of two carbons from malonyl-ACP. Catalyzes the first condensation reaction which initiates fatty acid synthesis and may therefore play a role in governing the total rate of fatty acid production. Possesses both acetoacetyl-ACP synthase and acetyl transacylase activities. Its substrate specificity determines the biosynthesis of branched-chain and/or straight-chain of fatty acids.</text>
</comment>
<dbReference type="AlphaFoldDB" id="A0A524RNB9"/>
<feature type="domain" description="Beta-ketoacyl-[acyl-carrier-protein] synthase III N-terminal" evidence="16">
    <location>
        <begin position="112"/>
        <end position="191"/>
    </location>
</feature>
<comment type="subcellular location">
    <subcellularLocation>
        <location evidence="14">Cytoplasm</location>
    </subcellularLocation>
</comment>
<dbReference type="UniPathway" id="UPA00094"/>
<dbReference type="EC" id="2.3.1.180" evidence="14"/>
<feature type="domain" description="Beta-ketoacyl-[acyl-carrier-protein] synthase III C-terminal" evidence="15">
    <location>
        <begin position="245"/>
        <end position="334"/>
    </location>
</feature>
<accession>A0A524RNB9</accession>
<evidence type="ECO:0000259" key="16">
    <source>
        <dbReference type="Pfam" id="PF08545"/>
    </source>
</evidence>
<feature type="region of interest" description="ACP-binding" evidence="14">
    <location>
        <begin position="262"/>
        <end position="266"/>
    </location>
</feature>
<evidence type="ECO:0000256" key="5">
    <source>
        <dbReference type="ARBA" id="ARBA00022832"/>
    </source>
</evidence>
<name>A0A524RNB9_9CHRO</name>
<keyword evidence="4 14" id="KW-0808">Transferase</keyword>
<evidence type="ECO:0000259" key="15">
    <source>
        <dbReference type="Pfam" id="PF08541"/>
    </source>
</evidence>
<evidence type="ECO:0000256" key="11">
    <source>
        <dbReference type="ARBA" id="ARBA00052407"/>
    </source>
</evidence>
<dbReference type="Gene3D" id="3.40.47.10">
    <property type="match status" value="1"/>
</dbReference>
<evidence type="ECO:0000313" key="17">
    <source>
        <dbReference type="EMBL" id="TGG92288.1"/>
    </source>
</evidence>
<comment type="catalytic activity">
    <reaction evidence="13">
        <text>3-methylbutanoyl-CoA + malonyl-[ACP] + H(+) = 5-methyl-3-oxohexanoyl-[ACP] + CO2 + CoA</text>
        <dbReference type="Rhea" id="RHEA:42272"/>
        <dbReference type="Rhea" id="RHEA-COMP:9623"/>
        <dbReference type="Rhea" id="RHEA-COMP:9941"/>
        <dbReference type="ChEBI" id="CHEBI:15378"/>
        <dbReference type="ChEBI" id="CHEBI:16526"/>
        <dbReference type="ChEBI" id="CHEBI:57287"/>
        <dbReference type="ChEBI" id="CHEBI:57345"/>
        <dbReference type="ChEBI" id="CHEBI:78449"/>
        <dbReference type="ChEBI" id="CHEBI:78822"/>
        <dbReference type="EC" id="2.3.1.300"/>
    </reaction>
    <physiologicalReaction direction="left-to-right" evidence="13">
        <dbReference type="Rhea" id="RHEA:42273"/>
    </physiologicalReaction>
</comment>
<keyword evidence="8 14" id="KW-0511">Multifunctional enzyme</keyword>
<comment type="subunit">
    <text evidence="14">Homodimer.</text>
</comment>
<dbReference type="Pfam" id="PF08541">
    <property type="entry name" value="ACP_syn_III_C"/>
    <property type="match status" value="1"/>
</dbReference>
<keyword evidence="7 14" id="KW-0275">Fatty acid biosynthesis</keyword>
<evidence type="ECO:0000256" key="2">
    <source>
        <dbReference type="ARBA" id="ARBA00008642"/>
    </source>
</evidence>
<proteinExistence type="inferred from homology"/>
<reference evidence="17 18" key="1">
    <citation type="journal article" date="2019" name="mSystems">
        <title>Life at home and on the roam: Genomic adaptions reflect the dual lifestyle of an intracellular, facultative symbiont.</title>
        <authorList>
            <person name="Burgsdorf I."/>
        </authorList>
    </citation>
    <scope>NUCLEOTIDE SEQUENCE [LARGE SCALE GENOMIC DNA]</scope>
    <source>
        <strain evidence="17">277cV</strain>
    </source>
</reference>
<comment type="catalytic activity">
    <reaction evidence="10">
        <text>malonyl-[ACP] + acetyl-CoA + H(+) = 3-oxobutanoyl-[ACP] + CO2 + CoA</text>
        <dbReference type="Rhea" id="RHEA:12080"/>
        <dbReference type="Rhea" id="RHEA-COMP:9623"/>
        <dbReference type="Rhea" id="RHEA-COMP:9625"/>
        <dbReference type="ChEBI" id="CHEBI:15378"/>
        <dbReference type="ChEBI" id="CHEBI:16526"/>
        <dbReference type="ChEBI" id="CHEBI:57287"/>
        <dbReference type="ChEBI" id="CHEBI:57288"/>
        <dbReference type="ChEBI" id="CHEBI:78449"/>
        <dbReference type="ChEBI" id="CHEBI:78450"/>
        <dbReference type="EC" id="2.3.1.180"/>
    </reaction>
    <physiologicalReaction direction="left-to-right" evidence="10">
        <dbReference type="Rhea" id="RHEA:12081"/>
    </physiologicalReaction>
</comment>
<comment type="catalytic activity">
    <reaction evidence="12">
        <text>2-methylpropanoyl-CoA + malonyl-[ACP] + H(+) = 4-methyl-3-oxopentanoyl-[ACP] + CO2 + CoA</text>
        <dbReference type="Rhea" id="RHEA:42268"/>
        <dbReference type="Rhea" id="RHEA-COMP:9623"/>
        <dbReference type="Rhea" id="RHEA-COMP:9940"/>
        <dbReference type="ChEBI" id="CHEBI:15378"/>
        <dbReference type="ChEBI" id="CHEBI:16526"/>
        <dbReference type="ChEBI" id="CHEBI:57287"/>
        <dbReference type="ChEBI" id="CHEBI:57338"/>
        <dbReference type="ChEBI" id="CHEBI:78449"/>
        <dbReference type="ChEBI" id="CHEBI:78820"/>
        <dbReference type="EC" id="2.3.1.300"/>
    </reaction>
    <physiologicalReaction direction="left-to-right" evidence="12">
        <dbReference type="Rhea" id="RHEA:42269"/>
    </physiologicalReaction>
</comment>
<comment type="catalytic activity">
    <reaction evidence="11">
        <text>(2S)-2-methylbutanoyl-CoA + malonyl-[ACP] + H(+) = (4S)-4-methyl-3-oxohexanoyl-[ACP] + CO2 + CoA</text>
        <dbReference type="Rhea" id="RHEA:42276"/>
        <dbReference type="Rhea" id="RHEA-COMP:9623"/>
        <dbReference type="Rhea" id="RHEA-COMP:17148"/>
        <dbReference type="ChEBI" id="CHEBI:15378"/>
        <dbReference type="ChEBI" id="CHEBI:16526"/>
        <dbReference type="ChEBI" id="CHEBI:57287"/>
        <dbReference type="ChEBI" id="CHEBI:78449"/>
        <dbReference type="ChEBI" id="CHEBI:88166"/>
        <dbReference type="ChEBI" id="CHEBI:167462"/>
        <dbReference type="EC" id="2.3.1.300"/>
    </reaction>
    <physiologicalReaction direction="left-to-right" evidence="11">
        <dbReference type="Rhea" id="RHEA:42277"/>
    </physiologicalReaction>
</comment>
<dbReference type="HAMAP" id="MF_01815">
    <property type="entry name" value="FabH"/>
    <property type="match status" value="1"/>
</dbReference>
<dbReference type="EMBL" id="SRMO01000065">
    <property type="protein sequence ID" value="TGG92288.1"/>
    <property type="molecule type" value="Genomic_DNA"/>
</dbReference>
<dbReference type="SUPFAM" id="SSF53901">
    <property type="entry name" value="Thiolase-like"/>
    <property type="match status" value="1"/>
</dbReference>
<dbReference type="GO" id="GO:0004315">
    <property type="term" value="F:3-oxoacyl-[acyl-carrier-protein] synthase activity"/>
    <property type="evidence" value="ECO:0007669"/>
    <property type="project" value="InterPro"/>
</dbReference>
<dbReference type="InterPro" id="IPR013751">
    <property type="entry name" value="ACP_syn_III_N"/>
</dbReference>
<dbReference type="Proteomes" id="UP000317990">
    <property type="component" value="Unassembled WGS sequence"/>
</dbReference>
<evidence type="ECO:0000256" key="4">
    <source>
        <dbReference type="ARBA" id="ARBA00022679"/>
    </source>
</evidence>
<dbReference type="GO" id="GO:0006633">
    <property type="term" value="P:fatty acid biosynthetic process"/>
    <property type="evidence" value="ECO:0007669"/>
    <property type="project" value="UniProtKB-UniRule"/>
</dbReference>
<feature type="active site" evidence="14">
    <location>
        <position position="118"/>
    </location>
</feature>
<comment type="pathway">
    <text evidence="1 14">Lipid metabolism; fatty acid biosynthesis.</text>
</comment>
<evidence type="ECO:0000313" key="18">
    <source>
        <dbReference type="Proteomes" id="UP000317990"/>
    </source>
</evidence>
<keyword evidence="6 14" id="KW-0443">Lipid metabolism</keyword>
<dbReference type="GO" id="GO:0005737">
    <property type="term" value="C:cytoplasm"/>
    <property type="evidence" value="ECO:0007669"/>
    <property type="project" value="UniProtKB-SubCell"/>
</dbReference>
<evidence type="ECO:0000256" key="6">
    <source>
        <dbReference type="ARBA" id="ARBA00023098"/>
    </source>
</evidence>
<dbReference type="FunFam" id="3.40.47.10:FF:000004">
    <property type="entry name" value="3-oxoacyl-[acyl-carrier-protein] synthase 3"/>
    <property type="match status" value="1"/>
</dbReference>
<evidence type="ECO:0000256" key="1">
    <source>
        <dbReference type="ARBA" id="ARBA00005194"/>
    </source>
</evidence>
<comment type="domain">
    <text evidence="14">The last Arg residue of the ACP-binding site is essential for the weak association between ACP/AcpP and FabH.</text>
</comment>
<evidence type="ECO:0000256" key="12">
    <source>
        <dbReference type="ARBA" id="ARBA00052467"/>
    </source>
</evidence>
<keyword evidence="9 14" id="KW-0012">Acyltransferase</keyword>
<dbReference type="InterPro" id="IPR013747">
    <property type="entry name" value="ACP_syn_III_C"/>
</dbReference>
<evidence type="ECO:0000256" key="7">
    <source>
        <dbReference type="ARBA" id="ARBA00023160"/>
    </source>
</evidence>
<comment type="caution">
    <text evidence="17">The sequence shown here is derived from an EMBL/GenBank/DDBJ whole genome shotgun (WGS) entry which is preliminary data.</text>
</comment>
<keyword evidence="3 14" id="KW-0444">Lipid biosynthesis</keyword>
<dbReference type="GO" id="GO:0033818">
    <property type="term" value="F:beta-ketoacyl-acyl-carrier-protein synthase III activity"/>
    <property type="evidence" value="ECO:0007669"/>
    <property type="project" value="UniProtKB-UniRule"/>
</dbReference>
<evidence type="ECO:0000256" key="10">
    <source>
        <dbReference type="ARBA" id="ARBA00051096"/>
    </source>
</evidence>
<keyword evidence="5 14" id="KW-0276">Fatty acid metabolism</keyword>
<feature type="active site" evidence="14">
    <location>
        <position position="291"/>
    </location>
</feature>
<evidence type="ECO:0000256" key="13">
    <source>
        <dbReference type="ARBA" id="ARBA00052985"/>
    </source>
</evidence>
<dbReference type="Pfam" id="PF08545">
    <property type="entry name" value="ACP_syn_III"/>
    <property type="match status" value="1"/>
</dbReference>
<keyword evidence="14" id="KW-0963">Cytoplasm</keyword>
<feature type="active site" evidence="14">
    <location>
        <position position="261"/>
    </location>
</feature>
<protein>
    <recommendedName>
        <fullName evidence="14">Beta-ketoacyl-[acyl-carrier-protein] synthase III</fullName>
        <shortName evidence="14">Beta-ketoacyl-ACP synthase III</shortName>
        <shortName evidence="14">KAS III</shortName>
        <ecNumber evidence="14">2.3.1.180</ecNumber>
    </recommendedName>
    <alternativeName>
        <fullName evidence="14">3-oxoacyl-[acyl-carrier-protein] synthase 3</fullName>
    </alternativeName>
    <alternativeName>
        <fullName evidence="14">3-oxoacyl-[acyl-carrier-protein] synthase III</fullName>
    </alternativeName>
</protein>
<gene>
    <name evidence="14" type="primary">fabH</name>
    <name evidence="17" type="ORF">ERJ67_06485</name>
</gene>
<dbReference type="NCBIfam" id="TIGR00747">
    <property type="entry name" value="fabH"/>
    <property type="match status" value="1"/>
</dbReference>
<evidence type="ECO:0000256" key="3">
    <source>
        <dbReference type="ARBA" id="ARBA00022516"/>
    </source>
</evidence>
<evidence type="ECO:0000256" key="14">
    <source>
        <dbReference type="HAMAP-Rule" id="MF_01815"/>
    </source>
</evidence>
<sequence length="340" mass="35804">MRGLGGPVGIALSGSGSALPRLSVSNDDLSGWLDTSDSWIRSRTGIAARRIAAGDETLTVLATRASRQALEAAGWTPLQLELILLATSSPDDLFGTAPQIQAALGADNAVAFDLTAACSGFLFALITAAQYIRTGCYRRVLVVGVDLLSRWVDWHDRSIAVLFGDAAAAVTLETCDSDRDGLLAFAMRTDGARNGCLTLPLTPSEQCPRQGISIQQGSYGSIRMNGQEVYKFAVREVPAILAEVLDQAGVDAASLDWLLLHQANQRILDAAAQRFGIPAEKVLSNLAHYGNTSAATIPLMLHEAVAAGRIRPGHLIASSGFGAGLSWGAALLRWGGRQPG</sequence>
<dbReference type="NCBIfam" id="NF006829">
    <property type="entry name" value="PRK09352.1"/>
    <property type="match status" value="1"/>
</dbReference>
<comment type="similarity">
    <text evidence="2 14">Belongs to the thiolase-like superfamily. FabH family.</text>
</comment>
<organism evidence="17 18">
    <name type="scientific">Aphanocapsa feldmannii 277cV</name>
    <dbReference type="NCBI Taxonomy" id="2507553"/>
    <lineage>
        <taxon>Bacteria</taxon>
        <taxon>Bacillati</taxon>
        <taxon>Cyanobacteriota</taxon>
        <taxon>Cyanophyceae</taxon>
        <taxon>Oscillatoriophycideae</taxon>
        <taxon>Chroococcales</taxon>
        <taxon>Microcystaceae</taxon>
        <taxon>Aphanocapsa</taxon>
    </lineage>
</organism>
<dbReference type="InterPro" id="IPR016039">
    <property type="entry name" value="Thiolase-like"/>
</dbReference>